<dbReference type="InterPro" id="IPR001647">
    <property type="entry name" value="HTH_TetR"/>
</dbReference>
<dbReference type="Pfam" id="PF02909">
    <property type="entry name" value="TetR_C_1"/>
    <property type="match status" value="1"/>
</dbReference>
<dbReference type="InterPro" id="IPR050109">
    <property type="entry name" value="HTH-type_TetR-like_transc_reg"/>
</dbReference>
<gene>
    <name evidence="8" type="ORF">ACFOYW_06310</name>
</gene>
<organism evidence="8 9">
    <name type="scientific">Gryllotalpicola reticulitermitis</name>
    <dbReference type="NCBI Taxonomy" id="1184153"/>
    <lineage>
        <taxon>Bacteria</taxon>
        <taxon>Bacillati</taxon>
        <taxon>Actinomycetota</taxon>
        <taxon>Actinomycetes</taxon>
        <taxon>Micrococcales</taxon>
        <taxon>Microbacteriaceae</taxon>
        <taxon>Gryllotalpicola</taxon>
    </lineage>
</organism>
<feature type="domain" description="HTH tetR-type" evidence="7">
    <location>
        <begin position="267"/>
        <end position="327"/>
    </location>
</feature>
<sequence>MPVPETTGPSRRAPRRGRGQSAGLDRTRIAAAAHGLSPRELTMQAVAQRLGVDRSALHYHVPDRAALLELVAEHTFATYLSPTRIAPGTDWREGCLVLARATRDSVLATGQFASFLRLSSPAGADTLGPAEAVLGKMRAAGFDLESAAKALYALSGLAIALAQGQLAAATGEHPQIPETRRALAASTTHRHPLLEKVFESSDTHFFDDEGFDASIRIFTDGLAAQLAHGGSRTIPVPAPTLRWPERLGESGGGAPGTRARGAYAAGRARREQIVQEASRLFAERGFEGVTTQAIADACGITRAGVLHHFPDKESILAAVLAVSLGGPEDERRAAPYLSAPDGIGPLHGIVELSDRERTSPGLTAMVIRLAVEATDPAHPAHDYFLGRYREIYGGMAEVFRLAARARYVREDTDPERAAVRLNALIDGLQLQWLLDNPVDVSSHVRDYVLELLTPAGVEAFLAAERSRELRDLSSS</sequence>
<dbReference type="SUPFAM" id="SSF48498">
    <property type="entry name" value="Tetracyclin repressor-like, C-terminal domain"/>
    <property type="match status" value="2"/>
</dbReference>
<evidence type="ECO:0000256" key="3">
    <source>
        <dbReference type="ARBA" id="ARBA00023125"/>
    </source>
</evidence>
<dbReference type="RefSeq" id="WP_390227944.1">
    <property type="nucleotide sequence ID" value="NZ_JBHSCN010000004.1"/>
</dbReference>
<dbReference type="Pfam" id="PF13977">
    <property type="entry name" value="TetR_C_6"/>
    <property type="match status" value="1"/>
</dbReference>
<dbReference type="SUPFAM" id="SSF46689">
    <property type="entry name" value="Homeodomain-like"/>
    <property type="match status" value="2"/>
</dbReference>
<dbReference type="PANTHER" id="PTHR30055:SF234">
    <property type="entry name" value="HTH-TYPE TRANSCRIPTIONAL REGULATOR BETI"/>
    <property type="match status" value="1"/>
</dbReference>
<evidence type="ECO:0000256" key="1">
    <source>
        <dbReference type="ARBA" id="ARBA00022491"/>
    </source>
</evidence>
<feature type="DNA-binding region" description="H-T-H motif" evidence="5">
    <location>
        <begin position="290"/>
        <end position="309"/>
    </location>
</feature>
<accession>A0ABV8Q6J5</accession>
<dbReference type="Proteomes" id="UP001595900">
    <property type="component" value="Unassembled WGS sequence"/>
</dbReference>
<dbReference type="PANTHER" id="PTHR30055">
    <property type="entry name" value="HTH-TYPE TRANSCRIPTIONAL REGULATOR RUTR"/>
    <property type="match status" value="1"/>
</dbReference>
<keyword evidence="4" id="KW-0804">Transcription</keyword>
<evidence type="ECO:0000256" key="2">
    <source>
        <dbReference type="ARBA" id="ARBA00023015"/>
    </source>
</evidence>
<name>A0ABV8Q6J5_9MICO</name>
<evidence type="ECO:0000256" key="4">
    <source>
        <dbReference type="ARBA" id="ARBA00023163"/>
    </source>
</evidence>
<dbReference type="Pfam" id="PF00440">
    <property type="entry name" value="TetR_N"/>
    <property type="match status" value="1"/>
</dbReference>
<dbReference type="PRINTS" id="PR00455">
    <property type="entry name" value="HTHTETR"/>
</dbReference>
<evidence type="ECO:0000313" key="9">
    <source>
        <dbReference type="Proteomes" id="UP001595900"/>
    </source>
</evidence>
<evidence type="ECO:0000313" key="8">
    <source>
        <dbReference type="EMBL" id="MFC4242978.1"/>
    </source>
</evidence>
<evidence type="ECO:0000256" key="6">
    <source>
        <dbReference type="SAM" id="MobiDB-lite"/>
    </source>
</evidence>
<reference evidence="9" key="1">
    <citation type="journal article" date="2019" name="Int. J. Syst. Evol. Microbiol.">
        <title>The Global Catalogue of Microorganisms (GCM) 10K type strain sequencing project: providing services to taxonomists for standard genome sequencing and annotation.</title>
        <authorList>
            <consortium name="The Broad Institute Genomics Platform"/>
            <consortium name="The Broad Institute Genome Sequencing Center for Infectious Disease"/>
            <person name="Wu L."/>
            <person name="Ma J."/>
        </authorList>
    </citation>
    <scope>NUCLEOTIDE SEQUENCE [LARGE SCALE GENOMIC DNA]</scope>
    <source>
        <strain evidence="9">CGMCC 1.10363</strain>
    </source>
</reference>
<dbReference type="Gene3D" id="1.10.357.10">
    <property type="entry name" value="Tetracycline Repressor, domain 2"/>
    <property type="match status" value="2"/>
</dbReference>
<comment type="caution">
    <text evidence="8">The sequence shown here is derived from an EMBL/GenBank/DDBJ whole genome shotgun (WGS) entry which is preliminary data.</text>
</comment>
<keyword evidence="3 5" id="KW-0238">DNA-binding</keyword>
<feature type="region of interest" description="Disordered" evidence="6">
    <location>
        <begin position="1"/>
        <end position="25"/>
    </location>
</feature>
<dbReference type="InterPro" id="IPR004111">
    <property type="entry name" value="Repressor_TetR_C"/>
</dbReference>
<evidence type="ECO:0000256" key="5">
    <source>
        <dbReference type="PROSITE-ProRule" id="PRU00335"/>
    </source>
</evidence>
<dbReference type="EMBL" id="JBHSCN010000004">
    <property type="protein sequence ID" value="MFC4242978.1"/>
    <property type="molecule type" value="Genomic_DNA"/>
</dbReference>
<keyword evidence="9" id="KW-1185">Reference proteome</keyword>
<dbReference type="InterPro" id="IPR039538">
    <property type="entry name" value="BetI_C"/>
</dbReference>
<proteinExistence type="predicted"/>
<dbReference type="PROSITE" id="PS50977">
    <property type="entry name" value="HTH_TETR_2"/>
    <property type="match status" value="1"/>
</dbReference>
<keyword evidence="2" id="KW-0805">Transcription regulation</keyword>
<protein>
    <submittedName>
        <fullName evidence="8">TetR family transcriptional regulator</fullName>
    </submittedName>
</protein>
<feature type="region of interest" description="Disordered" evidence="6">
    <location>
        <begin position="235"/>
        <end position="259"/>
    </location>
</feature>
<evidence type="ECO:0000259" key="7">
    <source>
        <dbReference type="PROSITE" id="PS50977"/>
    </source>
</evidence>
<dbReference type="InterPro" id="IPR036271">
    <property type="entry name" value="Tet_transcr_reg_TetR-rel_C_sf"/>
</dbReference>
<keyword evidence="1" id="KW-0678">Repressor</keyword>
<dbReference type="InterPro" id="IPR009057">
    <property type="entry name" value="Homeodomain-like_sf"/>
</dbReference>